<sequence>MTFSTAQAEPEKETFQLPSVVGPYLYEIYTDAKFFITHVYVNGSALKLSNAEGSGMIMGGGFSYSGPTGYRNNVRINGYMRAGKNEIKIVFEPSSIVEKAQKENKLNIVLEDMFAHVVLVRGELLSNDMGLTTAELTEKVKEVGDQVDVLVNENLTEFSLEKLSKEVSVTYQLTLRGDEMAVEVPFTHCNYGWSMVEKEFIGTLKLNSEPYLAINGSGASGLANLSDLLKQGENKFELTVDKFKDEGVSEAFMHKIKGRKPFPFRFYLRSNLEQAIKSVGFPPELSGLRYGSFFNESELLLGEVEVVGVGDYSFTLDMNITPDTEEKGRCKNQLLTYDFSDEQLRQLRRDWGDLYEAQAYYELGEDEAAEQSLKKVVVAKGNISCEKLGMLHAFCWQHIKQRSVANKMTAVVRKIIQSQ</sequence>
<proteinExistence type="predicted"/>
<protein>
    <submittedName>
        <fullName evidence="1">Uncharacterized protein</fullName>
    </submittedName>
</protein>
<accession>A0A3B0X1N8</accession>
<dbReference type="EMBL" id="UOFI01000014">
    <property type="protein sequence ID" value="VAW61691.1"/>
    <property type="molecule type" value="Genomic_DNA"/>
</dbReference>
<name>A0A3B0X1N8_9ZZZZ</name>
<gene>
    <name evidence="1" type="ORF">MNBD_GAMMA09-3872</name>
</gene>
<dbReference type="AlphaFoldDB" id="A0A3B0X1N8"/>
<evidence type="ECO:0000313" key="1">
    <source>
        <dbReference type="EMBL" id="VAW61691.1"/>
    </source>
</evidence>
<organism evidence="1">
    <name type="scientific">hydrothermal vent metagenome</name>
    <dbReference type="NCBI Taxonomy" id="652676"/>
    <lineage>
        <taxon>unclassified sequences</taxon>
        <taxon>metagenomes</taxon>
        <taxon>ecological metagenomes</taxon>
    </lineage>
</organism>
<reference evidence="1" key="1">
    <citation type="submission" date="2018-06" db="EMBL/GenBank/DDBJ databases">
        <authorList>
            <person name="Zhirakovskaya E."/>
        </authorList>
    </citation>
    <scope>NUCLEOTIDE SEQUENCE</scope>
</reference>